<reference evidence="1 2" key="1">
    <citation type="submission" date="2019-03" db="EMBL/GenBank/DDBJ databases">
        <title>Single cell metagenomics reveals metabolic interactions within the superorganism composed of flagellate Streblomastix strix and complex community of Bacteroidetes bacteria on its surface.</title>
        <authorList>
            <person name="Treitli S.C."/>
            <person name="Kolisko M."/>
            <person name="Husnik F."/>
            <person name="Keeling P."/>
            <person name="Hampl V."/>
        </authorList>
    </citation>
    <scope>NUCLEOTIDE SEQUENCE [LARGE SCALE GENOMIC DNA]</scope>
    <source>
        <strain evidence="1">ST1C</strain>
    </source>
</reference>
<sequence>MATNHHDQIVTIGDLDKEKCRWILQLNLGWDDLGDSDSLIEKIGQIATSLEDFRDRYIYPERKLLLFQRITQTGISWVLSDWLSKQIFEKCKQKLIEWGNLHADKNEYDKKSKYDQLRPLLYFRHSQAPRPSTENSR</sequence>
<dbReference type="EMBL" id="SNRW01024695">
    <property type="protein sequence ID" value="KAA6362064.1"/>
    <property type="molecule type" value="Genomic_DNA"/>
</dbReference>
<evidence type="ECO:0000313" key="1">
    <source>
        <dbReference type="EMBL" id="KAA6362064.1"/>
    </source>
</evidence>
<dbReference type="Proteomes" id="UP000324800">
    <property type="component" value="Unassembled WGS sequence"/>
</dbReference>
<evidence type="ECO:0000313" key="2">
    <source>
        <dbReference type="Proteomes" id="UP000324800"/>
    </source>
</evidence>
<accession>A0A5J4TUW4</accession>
<proteinExistence type="predicted"/>
<organism evidence="1 2">
    <name type="scientific">Streblomastix strix</name>
    <dbReference type="NCBI Taxonomy" id="222440"/>
    <lineage>
        <taxon>Eukaryota</taxon>
        <taxon>Metamonada</taxon>
        <taxon>Preaxostyla</taxon>
        <taxon>Oxymonadida</taxon>
        <taxon>Streblomastigidae</taxon>
        <taxon>Streblomastix</taxon>
    </lineage>
</organism>
<protein>
    <submittedName>
        <fullName evidence="1">Uncharacterized protein</fullName>
    </submittedName>
</protein>
<feature type="non-terminal residue" evidence="1">
    <location>
        <position position="137"/>
    </location>
</feature>
<name>A0A5J4TUW4_9EUKA</name>
<comment type="caution">
    <text evidence="1">The sequence shown here is derived from an EMBL/GenBank/DDBJ whole genome shotgun (WGS) entry which is preliminary data.</text>
</comment>
<gene>
    <name evidence="1" type="ORF">EZS28_042410</name>
</gene>
<dbReference type="AlphaFoldDB" id="A0A5J4TUW4"/>